<evidence type="ECO:0000259" key="8">
    <source>
        <dbReference type="Pfam" id="PF03772"/>
    </source>
</evidence>
<feature type="transmembrane region" description="Helical" evidence="7">
    <location>
        <begin position="502"/>
        <end position="522"/>
    </location>
</feature>
<accession>A0ABT3R063</accession>
<keyword evidence="2" id="KW-1003">Cell membrane</keyword>
<feature type="transmembrane region" description="Helical" evidence="7">
    <location>
        <begin position="313"/>
        <end position="339"/>
    </location>
</feature>
<comment type="subcellular location">
    <subcellularLocation>
        <location evidence="1">Cell membrane</location>
        <topology evidence="1">Multi-pass membrane protein</topology>
    </subcellularLocation>
</comment>
<proteinExistence type="predicted"/>
<feature type="transmembrane region" description="Helical" evidence="7">
    <location>
        <begin position="583"/>
        <end position="599"/>
    </location>
</feature>
<dbReference type="RefSeq" id="WP_265962228.1">
    <property type="nucleotide sequence ID" value="NZ_JAPEVI010000003.1"/>
</dbReference>
<keyword evidence="5 7" id="KW-0472">Membrane</keyword>
<organism evidence="10 11">
    <name type="scientific">Roseibium salinum</name>
    <dbReference type="NCBI Taxonomy" id="1604349"/>
    <lineage>
        <taxon>Bacteria</taxon>
        <taxon>Pseudomonadati</taxon>
        <taxon>Pseudomonadota</taxon>
        <taxon>Alphaproteobacteria</taxon>
        <taxon>Hyphomicrobiales</taxon>
        <taxon>Stappiaceae</taxon>
        <taxon>Roseibium</taxon>
    </lineage>
</organism>
<evidence type="ECO:0000256" key="1">
    <source>
        <dbReference type="ARBA" id="ARBA00004651"/>
    </source>
</evidence>
<dbReference type="Proteomes" id="UP001300261">
    <property type="component" value="Unassembled WGS sequence"/>
</dbReference>
<sequence length="805" mass="85548">MAKGQDRDREEEGGTPAVTFAGVPSGAPQRASASDKGASVHRPVWVFWSKLTFRNPAPPDDRYWDNQGLLWCAFAFAVGIAVYTLLPEEPHWPLLTILVGLASLLVFWTGRQEAWSKPAILALALACGLTVAALRTAYVDAPRLAEPMNVTLTGRVLEREAGTSGARVLLEVVSVNERPQTEVVFPERVRLRLPADDGAGTGEAIRVRARIFPPPGPVSPGGYDFSYRAYYSKIGATGFSYGPAEVIEAGDASLALRAAAQVQALRDGLANRIRSVLPDSPETALIIALLVGDRGGISEAQEEDLRAAGLAHILAISGLHMALFAGGAYGAVLLFLALFPPLALRWPIHKWAAVAALAAAVAYLLISGAAVATQRSFLMISLVFLGIFVGRRGLTLRSVALAGLFLLLVAPERLFFPGFQMSFAAVICLVAVYEIWRGRDRSWHFNDRRAAGRGRRFLQFLAKWIAGLFVTALVAGLATGIIGAHHFGRIAPYGVLGNLLGMPIFSLLVMPMGVLALVLMPLGLSAFPLTLMALGLSLLLKIAAFTAALSDGAGAVGALSGISAVLLVSALFASLLLPGWRRLYALAPLGAALISIVVMRPPDIQIAATGSRVAARDGSGLLRLSSGRQSFVGEIWMQREGVPAGAIGSRTMKSPQRRCDRDGCVVLAHADRSGEDTGGATLPLAISLPRTAQALPADCLYADIIVTDLIVPPDCRASVILQGDMRQKKGAVSIWLSREIQTNETPPPGRGAAQASPDDGKLPGRTGKPAISKVIYALPDPPRPWHRPGTVTRTSLRQRLDTSGR</sequence>
<dbReference type="Pfam" id="PF03772">
    <property type="entry name" value="Competence"/>
    <property type="match status" value="1"/>
</dbReference>
<evidence type="ECO:0000256" key="7">
    <source>
        <dbReference type="SAM" id="Phobius"/>
    </source>
</evidence>
<evidence type="ECO:0000313" key="11">
    <source>
        <dbReference type="Proteomes" id="UP001300261"/>
    </source>
</evidence>
<feature type="transmembrane region" description="Helical" evidence="7">
    <location>
        <begin position="555"/>
        <end position="576"/>
    </location>
</feature>
<evidence type="ECO:0000259" key="9">
    <source>
        <dbReference type="Pfam" id="PF13567"/>
    </source>
</evidence>
<protein>
    <submittedName>
        <fullName evidence="10">ComEC/Rec2 family competence protein</fullName>
    </submittedName>
</protein>
<name>A0ABT3R063_9HYPH</name>
<dbReference type="Pfam" id="PF13567">
    <property type="entry name" value="DUF4131"/>
    <property type="match status" value="1"/>
</dbReference>
<evidence type="ECO:0000256" key="2">
    <source>
        <dbReference type="ARBA" id="ARBA00022475"/>
    </source>
</evidence>
<keyword evidence="11" id="KW-1185">Reference proteome</keyword>
<dbReference type="InterPro" id="IPR025405">
    <property type="entry name" value="DUF4131"/>
</dbReference>
<evidence type="ECO:0000256" key="4">
    <source>
        <dbReference type="ARBA" id="ARBA00022989"/>
    </source>
</evidence>
<feature type="transmembrane region" description="Helical" evidence="7">
    <location>
        <begin position="92"/>
        <end position="110"/>
    </location>
</feature>
<dbReference type="InterPro" id="IPR052159">
    <property type="entry name" value="Competence_DNA_uptake"/>
</dbReference>
<feature type="transmembrane region" description="Helical" evidence="7">
    <location>
        <begin position="457"/>
        <end position="482"/>
    </location>
</feature>
<feature type="compositionally biased region" description="Basic and acidic residues" evidence="6">
    <location>
        <begin position="1"/>
        <end position="12"/>
    </location>
</feature>
<evidence type="ECO:0000256" key="5">
    <source>
        <dbReference type="ARBA" id="ARBA00023136"/>
    </source>
</evidence>
<feature type="transmembrane region" description="Helical" evidence="7">
    <location>
        <begin position="351"/>
        <end position="370"/>
    </location>
</feature>
<feature type="transmembrane region" description="Helical" evidence="7">
    <location>
        <begin position="529"/>
        <end position="549"/>
    </location>
</feature>
<comment type="caution">
    <text evidence="10">The sequence shown here is derived from an EMBL/GenBank/DDBJ whole genome shotgun (WGS) entry which is preliminary data.</text>
</comment>
<feature type="region of interest" description="Disordered" evidence="6">
    <location>
        <begin position="739"/>
        <end position="805"/>
    </location>
</feature>
<dbReference type="EMBL" id="JAPEVI010000003">
    <property type="protein sequence ID" value="MCX2722560.1"/>
    <property type="molecule type" value="Genomic_DNA"/>
</dbReference>
<dbReference type="PANTHER" id="PTHR30619">
    <property type="entry name" value="DNA INTERNALIZATION/COMPETENCE PROTEIN COMEC/REC2"/>
    <property type="match status" value="1"/>
</dbReference>
<feature type="transmembrane region" description="Helical" evidence="7">
    <location>
        <begin position="68"/>
        <end position="86"/>
    </location>
</feature>
<evidence type="ECO:0000256" key="6">
    <source>
        <dbReference type="SAM" id="MobiDB-lite"/>
    </source>
</evidence>
<reference evidence="10 11" key="1">
    <citation type="journal article" date="2016" name="Int. J. Syst. Evol. Microbiol.">
        <title>Labrenzia salina sp. nov., isolated from the rhizosphere of the halophyte Arthrocnemum macrostachyum.</title>
        <authorList>
            <person name="Camacho M."/>
            <person name="Redondo-Gomez S."/>
            <person name="Rodriguez-Llorente I."/>
            <person name="Rohde M."/>
            <person name="Sproer C."/>
            <person name="Schumann P."/>
            <person name="Klenk H.P."/>
            <person name="Montero-Calasanz M.D.C."/>
        </authorList>
    </citation>
    <scope>NUCLEOTIDE SEQUENCE [LARGE SCALE GENOMIC DNA]</scope>
    <source>
        <strain evidence="10 11">DSM 29163</strain>
    </source>
</reference>
<keyword evidence="4 7" id="KW-1133">Transmembrane helix</keyword>
<feature type="transmembrane region" description="Helical" evidence="7">
    <location>
        <begin position="414"/>
        <end position="436"/>
    </location>
</feature>
<gene>
    <name evidence="10" type="ORF">ON753_09200</name>
</gene>
<evidence type="ECO:0000256" key="3">
    <source>
        <dbReference type="ARBA" id="ARBA00022692"/>
    </source>
</evidence>
<keyword evidence="3 7" id="KW-0812">Transmembrane</keyword>
<evidence type="ECO:0000313" key="10">
    <source>
        <dbReference type="EMBL" id="MCX2722560.1"/>
    </source>
</evidence>
<dbReference type="PANTHER" id="PTHR30619:SF1">
    <property type="entry name" value="RECOMBINATION PROTEIN 2"/>
    <property type="match status" value="1"/>
</dbReference>
<dbReference type="NCBIfam" id="TIGR00360">
    <property type="entry name" value="ComEC_N-term"/>
    <property type="match status" value="1"/>
</dbReference>
<dbReference type="InterPro" id="IPR004477">
    <property type="entry name" value="ComEC_N"/>
</dbReference>
<feature type="region of interest" description="Disordered" evidence="6">
    <location>
        <begin position="1"/>
        <end position="35"/>
    </location>
</feature>
<feature type="domain" description="DUF4131" evidence="9">
    <location>
        <begin position="90"/>
        <end position="243"/>
    </location>
</feature>
<feature type="domain" description="ComEC/Rec2-related protein" evidence="8">
    <location>
        <begin position="289"/>
        <end position="579"/>
    </location>
</feature>